<name>A0A6D2JDZ3_9BRAS</name>
<sequence length="151" mass="17650">MQLIEQDEIPVKTLIDQGIDAEDVKKLEDGGIYTCNRLIYLTKKYLTEVKGIPESKVDKILEEAERKMIPHLTKNQKKELKEKKNKEQASAQTEDERVSREIAQFNAKVKRTEDDMLKLIQGLKRESDMDYLKAVLINLKHEIIHSIERKM</sequence>
<accession>A0A6D2JDZ3</accession>
<protein>
    <submittedName>
        <fullName evidence="2">Uncharacterized protein</fullName>
    </submittedName>
</protein>
<comment type="caution">
    <text evidence="2">The sequence shown here is derived from an EMBL/GenBank/DDBJ whole genome shotgun (WGS) entry which is preliminary data.</text>
</comment>
<reference evidence="2" key="1">
    <citation type="submission" date="2020-01" db="EMBL/GenBank/DDBJ databases">
        <authorList>
            <person name="Mishra B."/>
        </authorList>
    </citation>
    <scope>NUCLEOTIDE SEQUENCE [LARGE SCALE GENOMIC DNA]</scope>
</reference>
<dbReference type="GO" id="GO:0000166">
    <property type="term" value="F:nucleotide binding"/>
    <property type="evidence" value="ECO:0007669"/>
    <property type="project" value="InterPro"/>
</dbReference>
<evidence type="ECO:0000256" key="1">
    <source>
        <dbReference type="SAM" id="MobiDB-lite"/>
    </source>
</evidence>
<dbReference type="Proteomes" id="UP000467841">
    <property type="component" value="Unassembled WGS sequence"/>
</dbReference>
<proteinExistence type="predicted"/>
<dbReference type="Gene3D" id="1.10.150.20">
    <property type="entry name" value="5' to 3' exonuclease, C-terminal subdomain"/>
    <property type="match status" value="1"/>
</dbReference>
<gene>
    <name evidence="2" type="ORF">MERR_LOCUS25387</name>
</gene>
<keyword evidence="3" id="KW-1185">Reference proteome</keyword>
<feature type="compositionally biased region" description="Basic and acidic residues" evidence="1">
    <location>
        <begin position="76"/>
        <end position="87"/>
    </location>
</feature>
<dbReference type="InterPro" id="IPR010995">
    <property type="entry name" value="DNA_repair_Rad51/TF_NusA_a-hlx"/>
</dbReference>
<dbReference type="AlphaFoldDB" id="A0A6D2JDZ3"/>
<evidence type="ECO:0000313" key="2">
    <source>
        <dbReference type="EMBL" id="CAA7038152.1"/>
    </source>
</evidence>
<evidence type="ECO:0000313" key="3">
    <source>
        <dbReference type="Proteomes" id="UP000467841"/>
    </source>
</evidence>
<feature type="region of interest" description="Disordered" evidence="1">
    <location>
        <begin position="71"/>
        <end position="98"/>
    </location>
</feature>
<dbReference type="OrthoDB" id="2019646at2759"/>
<organism evidence="2 3">
    <name type="scientific">Microthlaspi erraticum</name>
    <dbReference type="NCBI Taxonomy" id="1685480"/>
    <lineage>
        <taxon>Eukaryota</taxon>
        <taxon>Viridiplantae</taxon>
        <taxon>Streptophyta</taxon>
        <taxon>Embryophyta</taxon>
        <taxon>Tracheophyta</taxon>
        <taxon>Spermatophyta</taxon>
        <taxon>Magnoliopsida</taxon>
        <taxon>eudicotyledons</taxon>
        <taxon>Gunneridae</taxon>
        <taxon>Pentapetalae</taxon>
        <taxon>rosids</taxon>
        <taxon>malvids</taxon>
        <taxon>Brassicales</taxon>
        <taxon>Brassicaceae</taxon>
        <taxon>Coluteocarpeae</taxon>
        <taxon>Microthlaspi</taxon>
    </lineage>
</organism>
<dbReference type="EMBL" id="CACVBM020001187">
    <property type="protein sequence ID" value="CAA7038152.1"/>
    <property type="molecule type" value="Genomic_DNA"/>
</dbReference>
<dbReference type="SUPFAM" id="SSF47794">
    <property type="entry name" value="Rad51 N-terminal domain-like"/>
    <property type="match status" value="1"/>
</dbReference>